<keyword evidence="4 5" id="KW-0378">Hydrolase</keyword>
<keyword evidence="5" id="KW-0460">Magnesium</keyword>
<accession>A0A510PI73</accession>
<dbReference type="RefSeq" id="WP_147070161.1">
    <property type="nucleotide sequence ID" value="NZ_BHVU01000086.1"/>
</dbReference>
<evidence type="ECO:0000256" key="5">
    <source>
        <dbReference type="HAMAP-Rule" id="MF_00265"/>
    </source>
</evidence>
<keyword evidence="5" id="KW-0800">Toxin</keyword>
<keyword evidence="1 5" id="KW-1277">Toxin-antitoxin system</keyword>
<dbReference type="GO" id="GO:0000287">
    <property type="term" value="F:magnesium ion binding"/>
    <property type="evidence" value="ECO:0007669"/>
    <property type="project" value="UniProtKB-UniRule"/>
</dbReference>
<evidence type="ECO:0000256" key="3">
    <source>
        <dbReference type="ARBA" id="ARBA00022723"/>
    </source>
</evidence>
<dbReference type="GO" id="GO:0090729">
    <property type="term" value="F:toxin activity"/>
    <property type="evidence" value="ECO:0007669"/>
    <property type="project" value="UniProtKB-KW"/>
</dbReference>
<dbReference type="Pfam" id="PF01850">
    <property type="entry name" value="PIN"/>
    <property type="match status" value="1"/>
</dbReference>
<name>A0A510PI73_MICAE</name>
<protein>
    <recommendedName>
        <fullName evidence="5">Ribonuclease VapC</fullName>
        <shortName evidence="5">RNase VapC</shortName>
        <ecNumber evidence="5">3.1.-.-</ecNumber>
    </recommendedName>
    <alternativeName>
        <fullName evidence="5">Toxin VapC</fullName>
    </alternativeName>
</protein>
<comment type="caution">
    <text evidence="7">The sequence shown here is derived from an EMBL/GenBank/DDBJ whole genome shotgun (WGS) entry which is preliminary data.</text>
</comment>
<dbReference type="Proteomes" id="UP000321223">
    <property type="component" value="Unassembled WGS sequence"/>
</dbReference>
<dbReference type="EMBL" id="BHVU01000086">
    <property type="protein sequence ID" value="GCA93133.1"/>
    <property type="molecule type" value="Genomic_DNA"/>
</dbReference>
<dbReference type="EC" id="3.1.-.-" evidence="5"/>
<dbReference type="GO" id="GO:0016787">
    <property type="term" value="F:hydrolase activity"/>
    <property type="evidence" value="ECO:0007669"/>
    <property type="project" value="UniProtKB-KW"/>
</dbReference>
<dbReference type="InterPro" id="IPR029060">
    <property type="entry name" value="PIN-like_dom_sf"/>
</dbReference>
<feature type="domain" description="PIN" evidence="6">
    <location>
        <begin position="4"/>
        <end position="130"/>
    </location>
</feature>
<dbReference type="Gene3D" id="3.40.50.1010">
    <property type="entry name" value="5'-nuclease"/>
    <property type="match status" value="1"/>
</dbReference>
<evidence type="ECO:0000256" key="4">
    <source>
        <dbReference type="ARBA" id="ARBA00022801"/>
    </source>
</evidence>
<evidence type="ECO:0000313" key="8">
    <source>
        <dbReference type="Proteomes" id="UP000321223"/>
    </source>
</evidence>
<evidence type="ECO:0000256" key="1">
    <source>
        <dbReference type="ARBA" id="ARBA00022649"/>
    </source>
</evidence>
<gene>
    <name evidence="5" type="primary">vapC</name>
    <name evidence="7" type="ORF">MAE30S32_17850</name>
</gene>
<evidence type="ECO:0000313" key="7">
    <source>
        <dbReference type="EMBL" id="GCA93133.1"/>
    </source>
</evidence>
<keyword evidence="3 5" id="KW-0479">Metal-binding</keyword>
<evidence type="ECO:0000256" key="2">
    <source>
        <dbReference type="ARBA" id="ARBA00022722"/>
    </source>
</evidence>
<feature type="binding site" evidence="5">
    <location>
        <position position="105"/>
    </location>
    <ligand>
        <name>Mg(2+)</name>
        <dbReference type="ChEBI" id="CHEBI:18420"/>
    </ligand>
</feature>
<dbReference type="InterPro" id="IPR002716">
    <property type="entry name" value="PIN_dom"/>
</dbReference>
<dbReference type="AlphaFoldDB" id="A0A510PI73"/>
<feature type="binding site" evidence="5">
    <location>
        <position position="6"/>
    </location>
    <ligand>
        <name>Mg(2+)</name>
        <dbReference type="ChEBI" id="CHEBI:18420"/>
    </ligand>
</feature>
<reference evidence="7 8" key="1">
    <citation type="journal article" date="2019" name="Appl. Environ. Microbiol.">
        <title>Co-occurrence of broad and narrow host-range viruses infecting the toxic bloom-forming cyanobacterium Microcystis aeruginosa.</title>
        <authorList>
            <person name="Morimoto D."/>
            <person name="Tominaga K."/>
            <person name="Nishimura Y."/>
            <person name="Yoshida N."/>
            <person name="Kimura S."/>
            <person name="Sako Y."/>
            <person name="Yoshida T."/>
        </authorList>
    </citation>
    <scope>NUCLEOTIDE SEQUENCE [LARGE SCALE GENOMIC DNA]</scope>
    <source>
        <strain evidence="7 8">11-30S32</strain>
    </source>
</reference>
<dbReference type="GO" id="GO:0004540">
    <property type="term" value="F:RNA nuclease activity"/>
    <property type="evidence" value="ECO:0007669"/>
    <property type="project" value="InterPro"/>
</dbReference>
<comment type="function">
    <text evidence="5">Toxic component of a toxin-antitoxin (TA) system. An RNase.</text>
</comment>
<evidence type="ECO:0000259" key="6">
    <source>
        <dbReference type="Pfam" id="PF01850"/>
    </source>
</evidence>
<keyword evidence="2 5" id="KW-0540">Nuclease</keyword>
<sequence length="143" mass="15565">MKCLFDTSALIAALLTGHTHHSACLPFLLQAQSQQIQGLIATHTLAELYSVLTRIPKTKISPAVAQNLIRDNLQTFETVSLTAEDYTAAIDLMVQRQLPGGGIFDALIAQAVLKSQADVLLTLNPKHFTRLGSEIAYKVQVPQ</sequence>
<comment type="cofactor">
    <cofactor evidence="5">
        <name>Mg(2+)</name>
        <dbReference type="ChEBI" id="CHEBI:18420"/>
    </cofactor>
</comment>
<dbReference type="HAMAP" id="MF_00265">
    <property type="entry name" value="VapC_Nob1"/>
    <property type="match status" value="1"/>
</dbReference>
<comment type="similarity">
    <text evidence="5">Belongs to the PINc/VapC protein family.</text>
</comment>
<proteinExistence type="inferred from homology"/>
<dbReference type="SUPFAM" id="SSF88723">
    <property type="entry name" value="PIN domain-like"/>
    <property type="match status" value="1"/>
</dbReference>
<dbReference type="InterPro" id="IPR022907">
    <property type="entry name" value="VapC_family"/>
</dbReference>
<organism evidence="7 8">
    <name type="scientific">Microcystis aeruginosa 11-30S32</name>
    <dbReference type="NCBI Taxonomy" id="2358142"/>
    <lineage>
        <taxon>Bacteria</taxon>
        <taxon>Bacillati</taxon>
        <taxon>Cyanobacteriota</taxon>
        <taxon>Cyanophyceae</taxon>
        <taxon>Oscillatoriophycideae</taxon>
        <taxon>Chroococcales</taxon>
        <taxon>Microcystaceae</taxon>
        <taxon>Microcystis</taxon>
    </lineage>
</organism>